<keyword evidence="2" id="KW-1185">Reference proteome</keyword>
<protein>
    <submittedName>
        <fullName evidence="1">Uncharacterized protein</fullName>
    </submittedName>
</protein>
<evidence type="ECO:0000313" key="2">
    <source>
        <dbReference type="Proteomes" id="UP000199450"/>
    </source>
</evidence>
<reference evidence="2" key="1">
    <citation type="submission" date="2016-10" db="EMBL/GenBank/DDBJ databases">
        <authorList>
            <person name="Varghese N."/>
            <person name="Submissions S."/>
        </authorList>
    </citation>
    <scope>NUCLEOTIDE SEQUENCE [LARGE SCALE GENOMIC DNA]</scope>
    <source>
        <strain evidence="2">DSM 17453</strain>
    </source>
</reference>
<accession>A0A1H7WVD2</accession>
<proteinExistence type="predicted"/>
<gene>
    <name evidence="1" type="ORF">SAMN05421856_1023</name>
</gene>
<evidence type="ECO:0000313" key="1">
    <source>
        <dbReference type="EMBL" id="SEM25364.1"/>
    </source>
</evidence>
<name>A0A1H7WVD2_9FLAO</name>
<organism evidence="1 2">
    <name type="scientific">Chryseobacterium taichungense</name>
    <dbReference type="NCBI Taxonomy" id="295069"/>
    <lineage>
        <taxon>Bacteria</taxon>
        <taxon>Pseudomonadati</taxon>
        <taxon>Bacteroidota</taxon>
        <taxon>Flavobacteriia</taxon>
        <taxon>Flavobacteriales</taxon>
        <taxon>Weeksellaceae</taxon>
        <taxon>Chryseobacterium group</taxon>
        <taxon>Chryseobacterium</taxon>
    </lineage>
</organism>
<dbReference type="EMBL" id="FOBV01000002">
    <property type="protein sequence ID" value="SEM25364.1"/>
    <property type="molecule type" value="Genomic_DNA"/>
</dbReference>
<dbReference type="AlphaFoldDB" id="A0A1H7WVD2"/>
<sequence length="52" mass="5841">MINVSKSFGGAESTAETVLFYYLNPLCILNNANFNIINISIKNHFINVLYNS</sequence>
<dbReference type="Proteomes" id="UP000199450">
    <property type="component" value="Unassembled WGS sequence"/>
</dbReference>